<dbReference type="RefSeq" id="WP_326293562.1">
    <property type="nucleotide sequence ID" value="NZ_JAYMCU010000490.1"/>
</dbReference>
<sequence>LLMESQATNLYTNSEQWGAGSRVTATNNSGDSPRGDKTMALIVEDTTSAEHYPQDRYITLTGGTIYCYSIFVKAHTNSRLLYLRVATGTTAGVFFDPVAGAFVGGAIGAQYLDRGFEDLGNGVYRV</sequence>
<proteinExistence type="predicted"/>
<dbReference type="Proteomes" id="UP001357437">
    <property type="component" value="Unassembled WGS sequence"/>
</dbReference>
<dbReference type="EMBL" id="JAYMCU010000490">
    <property type="protein sequence ID" value="MEC3939924.1"/>
    <property type="molecule type" value="Genomic_DNA"/>
</dbReference>
<comment type="caution">
    <text evidence="1">The sequence shown here is derived from an EMBL/GenBank/DDBJ whole genome shotgun (WGS) entry which is preliminary data.</text>
</comment>
<feature type="non-terminal residue" evidence="1">
    <location>
        <position position="1"/>
    </location>
</feature>
<gene>
    <name evidence="1" type="ORF">VOF76_27930</name>
</gene>
<feature type="non-terminal residue" evidence="1">
    <location>
        <position position="126"/>
    </location>
</feature>
<evidence type="ECO:0000313" key="2">
    <source>
        <dbReference type="Proteomes" id="UP001357437"/>
    </source>
</evidence>
<protein>
    <submittedName>
        <fullName evidence="1">Uncharacterized protein</fullName>
    </submittedName>
</protein>
<organism evidence="1 2">
    <name type="scientific">Leclercia adecarboxylata</name>
    <dbReference type="NCBI Taxonomy" id="83655"/>
    <lineage>
        <taxon>Bacteria</taxon>
        <taxon>Pseudomonadati</taxon>
        <taxon>Pseudomonadota</taxon>
        <taxon>Gammaproteobacteria</taxon>
        <taxon>Enterobacterales</taxon>
        <taxon>Enterobacteriaceae</taxon>
        <taxon>Leclercia</taxon>
    </lineage>
</organism>
<evidence type="ECO:0000313" key="1">
    <source>
        <dbReference type="EMBL" id="MEC3939924.1"/>
    </source>
</evidence>
<keyword evidence="2" id="KW-1185">Reference proteome</keyword>
<reference evidence="1 2" key="1">
    <citation type="submission" date="2024-01" db="EMBL/GenBank/DDBJ databases">
        <title>Comparative Genomics of Leclercia adecarboxylata Strains Isolated from Several Sources.</title>
        <authorList>
            <person name="Yescas-Zazueta V."/>
            <person name="Balbuena-Alonso M.G."/>
            <person name="Valencia D."/>
            <person name="Mendez-Pfeiffer P.A."/>
            <person name="Ballesteros-Monrreal M.G."/>
            <person name="Rocha-Gracia R.D.C."/>
            <person name="Barrios-Villa E."/>
        </authorList>
    </citation>
    <scope>NUCLEOTIDE SEQUENCE [LARGE SCALE GENOMIC DNA]</scope>
    <source>
        <strain evidence="1 2">33MEM</strain>
    </source>
</reference>
<accession>A0ABU6IEB1</accession>
<name>A0ABU6IEB1_9ENTR</name>